<sequence length="103" mass="11866">MRYTFVPEDCPYYIVPRVHDMGVSAPYVIGFLPDTYVGNGMKVEFVKMDRNCKVFSNMPSFVPAGMVEDVATDYQIRNPRQPTELVGTELKDDRIREFGVYED</sequence>
<accession>S9W0W1</accession>
<dbReference type="AlphaFoldDB" id="S9W0W1"/>
<reference evidence="1 2" key="1">
    <citation type="journal article" date="2013" name="PLoS ONE">
        <title>Predicting the Proteins of Angomonas deanei, Strigomonas culicis and Their Respective Endosymbionts Reveals New Aspects of the Trypanosomatidae Family.</title>
        <authorList>
            <person name="Motta M.C."/>
            <person name="Martins A.C."/>
            <person name="de Souza S.S."/>
            <person name="Catta-Preta C.M."/>
            <person name="Silva R."/>
            <person name="Klein C.C."/>
            <person name="de Almeida L.G."/>
            <person name="de Lima Cunha O."/>
            <person name="Ciapina L.P."/>
            <person name="Brocchi M."/>
            <person name="Colabardini A.C."/>
            <person name="de Araujo Lima B."/>
            <person name="Machado C.R."/>
            <person name="de Almeida Soares C.M."/>
            <person name="Probst C.M."/>
            <person name="de Menezes C.B."/>
            <person name="Thompson C.E."/>
            <person name="Bartholomeu D.C."/>
            <person name="Gradia D.F."/>
            <person name="Pavoni D.P."/>
            <person name="Grisard E.C."/>
            <person name="Fantinatti-Garboggini F."/>
            <person name="Marchini F.K."/>
            <person name="Rodrigues-Luiz G.F."/>
            <person name="Wagner G."/>
            <person name="Goldman G.H."/>
            <person name="Fietto J.L."/>
            <person name="Elias M.C."/>
            <person name="Goldman M.H."/>
            <person name="Sagot M.F."/>
            <person name="Pereira M."/>
            <person name="Stoco P.H."/>
            <person name="de Mendonca-Neto R.P."/>
            <person name="Teixeira S.M."/>
            <person name="Maciel T.E."/>
            <person name="de Oliveira Mendes T.A."/>
            <person name="Urmenyi T.P."/>
            <person name="de Souza W."/>
            <person name="Schenkman S."/>
            <person name="de Vasconcelos A.T."/>
        </authorList>
    </citation>
    <scope>NUCLEOTIDE SEQUENCE [LARGE SCALE GENOMIC DNA]</scope>
</reference>
<protein>
    <submittedName>
        <fullName evidence="1">Uncharacterized protein</fullName>
    </submittedName>
</protein>
<evidence type="ECO:0000313" key="1">
    <source>
        <dbReference type="EMBL" id="EPY29565.1"/>
    </source>
</evidence>
<proteinExistence type="predicted"/>
<organism evidence="1 2">
    <name type="scientific">Strigomonas culicis</name>
    <dbReference type="NCBI Taxonomy" id="28005"/>
    <lineage>
        <taxon>Eukaryota</taxon>
        <taxon>Discoba</taxon>
        <taxon>Euglenozoa</taxon>
        <taxon>Kinetoplastea</taxon>
        <taxon>Metakinetoplastina</taxon>
        <taxon>Trypanosomatida</taxon>
        <taxon>Trypanosomatidae</taxon>
        <taxon>Strigomonadinae</taxon>
        <taxon>Strigomonas</taxon>
    </lineage>
</organism>
<dbReference type="Proteomes" id="UP000015354">
    <property type="component" value="Unassembled WGS sequence"/>
</dbReference>
<keyword evidence="2" id="KW-1185">Reference proteome</keyword>
<name>S9W0W1_9TRYP</name>
<gene>
    <name evidence="1" type="ORF">STCU_04456</name>
</gene>
<evidence type="ECO:0000313" key="2">
    <source>
        <dbReference type="Proteomes" id="UP000015354"/>
    </source>
</evidence>
<comment type="caution">
    <text evidence="1">The sequence shown here is derived from an EMBL/GenBank/DDBJ whole genome shotgun (WGS) entry which is preliminary data.</text>
</comment>
<dbReference type="OrthoDB" id="424753at2759"/>
<dbReference type="EMBL" id="ATMH01004456">
    <property type="protein sequence ID" value="EPY29565.1"/>
    <property type="molecule type" value="Genomic_DNA"/>
</dbReference>